<dbReference type="InterPro" id="IPR036513">
    <property type="entry name" value="STAS_dom_sf"/>
</dbReference>
<comment type="caution">
    <text evidence="2">The sequence shown here is derived from an EMBL/GenBank/DDBJ whole genome shotgun (WGS) entry which is preliminary data.</text>
</comment>
<dbReference type="PROSITE" id="PS50801">
    <property type="entry name" value="STAS"/>
    <property type="match status" value="1"/>
</dbReference>
<dbReference type="RefSeq" id="WP_070353792.1">
    <property type="nucleotide sequence ID" value="NZ_CP043474.1"/>
</dbReference>
<dbReference type="CDD" id="cd07043">
    <property type="entry name" value="STAS_anti-anti-sigma_factors"/>
    <property type="match status" value="1"/>
</dbReference>
<protein>
    <submittedName>
        <fullName evidence="2">Anti-anti-sigma factor</fullName>
    </submittedName>
</protein>
<reference evidence="2 3" key="1">
    <citation type="submission" date="2016-09" db="EMBL/GenBank/DDBJ databases">
        <title>genome sequence of Mycobacterium sp. 739 SCH.</title>
        <authorList>
            <person name="Greninger A.L."/>
            <person name="Qin X."/>
            <person name="Jerome K."/>
            <person name="Vora S."/>
            <person name="Quinn K."/>
        </authorList>
    </citation>
    <scope>NUCLEOTIDE SEQUENCE [LARGE SCALE GENOMIC DNA]</scope>
    <source>
        <strain evidence="2 3">SCH</strain>
    </source>
</reference>
<accession>A0A1E8Q4V9</accession>
<dbReference type="AlphaFoldDB" id="A0A1E8Q4V9"/>
<sequence length="104" mass="10661">MTTPLTIDSGPREDGSYVVAADGEIDMSNVAMFTTAIETAVRASDGGTGVKVDLSSVDYLDSGAINTLFAHADHIRVVANPILLPVLTVSGLTELVTVEAAPSG</sequence>
<evidence type="ECO:0000313" key="2">
    <source>
        <dbReference type="EMBL" id="OFJ53080.1"/>
    </source>
</evidence>
<dbReference type="Gene3D" id="3.30.750.24">
    <property type="entry name" value="STAS domain"/>
    <property type="match status" value="1"/>
</dbReference>
<dbReference type="OrthoDB" id="4628340at2"/>
<name>A0A1E8Q4V9_9MYCO</name>
<dbReference type="EMBL" id="MCHX01000030">
    <property type="protein sequence ID" value="OFJ53080.1"/>
    <property type="molecule type" value="Genomic_DNA"/>
</dbReference>
<evidence type="ECO:0000313" key="3">
    <source>
        <dbReference type="Proteomes" id="UP000178953"/>
    </source>
</evidence>
<organism evidence="2 3">
    <name type="scientific">Mycolicibacterium grossiae</name>
    <dbReference type="NCBI Taxonomy" id="1552759"/>
    <lineage>
        <taxon>Bacteria</taxon>
        <taxon>Bacillati</taxon>
        <taxon>Actinomycetota</taxon>
        <taxon>Actinomycetes</taxon>
        <taxon>Mycobacteriales</taxon>
        <taxon>Mycobacteriaceae</taxon>
        <taxon>Mycolicibacterium</taxon>
    </lineage>
</organism>
<feature type="domain" description="STAS" evidence="1">
    <location>
        <begin position="14"/>
        <end position="68"/>
    </location>
</feature>
<evidence type="ECO:0000259" key="1">
    <source>
        <dbReference type="PROSITE" id="PS50801"/>
    </source>
</evidence>
<keyword evidence="3" id="KW-1185">Reference proteome</keyword>
<dbReference type="Proteomes" id="UP000178953">
    <property type="component" value="Unassembled WGS sequence"/>
</dbReference>
<proteinExistence type="predicted"/>
<dbReference type="InterPro" id="IPR002645">
    <property type="entry name" value="STAS_dom"/>
</dbReference>
<gene>
    <name evidence="2" type="ORF">BEL07_14420</name>
</gene>
<dbReference type="Pfam" id="PF01740">
    <property type="entry name" value="STAS"/>
    <property type="match status" value="1"/>
</dbReference>
<dbReference type="SUPFAM" id="SSF52091">
    <property type="entry name" value="SpoIIaa-like"/>
    <property type="match status" value="1"/>
</dbReference>